<evidence type="ECO:0000256" key="4">
    <source>
        <dbReference type="ARBA" id="ARBA00022833"/>
    </source>
</evidence>
<dbReference type="PANTHER" id="PTHR42742">
    <property type="entry name" value="TRANSCRIPTIONAL REPRESSOR MPRA"/>
    <property type="match status" value="1"/>
</dbReference>
<protein>
    <recommendedName>
        <fullName evidence="6">fructokinase</fullName>
        <ecNumber evidence="6">2.7.1.4</ecNumber>
    </recommendedName>
</protein>
<dbReference type="PANTHER" id="PTHR42742:SF3">
    <property type="entry name" value="FRUCTOKINASE"/>
    <property type="match status" value="1"/>
</dbReference>
<name>A0ABW4B722_9LACO</name>
<comment type="catalytic activity">
    <reaction evidence="7">
        <text>D-fructose + ATP = D-fructose 6-phosphate + ADP + H(+)</text>
        <dbReference type="Rhea" id="RHEA:16125"/>
        <dbReference type="ChEBI" id="CHEBI:15378"/>
        <dbReference type="ChEBI" id="CHEBI:30616"/>
        <dbReference type="ChEBI" id="CHEBI:37721"/>
        <dbReference type="ChEBI" id="CHEBI:61527"/>
        <dbReference type="ChEBI" id="CHEBI:456216"/>
        <dbReference type="EC" id="2.7.1.4"/>
    </reaction>
</comment>
<dbReference type="Proteomes" id="UP001597249">
    <property type="component" value="Unassembled WGS sequence"/>
</dbReference>
<keyword evidence="4" id="KW-0862">Zinc</keyword>
<gene>
    <name evidence="8" type="ORF">ACFQ3L_02715</name>
</gene>
<comment type="cofactor">
    <cofactor evidence="1">
        <name>Mg(2+)</name>
        <dbReference type="ChEBI" id="CHEBI:18420"/>
    </cofactor>
</comment>
<dbReference type="EC" id="2.7.1.4" evidence="6"/>
<evidence type="ECO:0000313" key="9">
    <source>
        <dbReference type="Proteomes" id="UP001597249"/>
    </source>
</evidence>
<proteinExistence type="inferred from homology"/>
<dbReference type="Gene3D" id="3.30.420.40">
    <property type="match status" value="2"/>
</dbReference>
<dbReference type="RefSeq" id="WP_125584231.1">
    <property type="nucleotide sequence ID" value="NZ_JBHTMO010000006.1"/>
</dbReference>
<organism evidence="8 9">
    <name type="scientific">Lacticaseibacillus jixianensis</name>
    <dbReference type="NCBI Taxonomy" id="2486012"/>
    <lineage>
        <taxon>Bacteria</taxon>
        <taxon>Bacillati</taxon>
        <taxon>Bacillota</taxon>
        <taxon>Bacilli</taxon>
        <taxon>Lactobacillales</taxon>
        <taxon>Lactobacillaceae</taxon>
        <taxon>Lacticaseibacillus</taxon>
    </lineage>
</organism>
<sequence>MILGSIEAGGTKFVCATGTPDGKVAKQVRIPTGTPAETMPAVIKFFQDNPVEAIGIGTFGPADIDPSSPTYGYITSTPKPGWRDYDFLGAMKAAIDVPYAFTTDVNEAGYAEWLAGAGKGHRNMLYWTVGTGIGAGYVHDGKLLQGFSNPEMGHIMMPQLPGDTYKGRCPYHANHCLEGLAAGPAVEERAGKKGTELAPDDPAWDMEADYLAIACVDAAMMLSPDIIVFGGGIMHQEQLLPKIRTKFAEHNQGYVSTPPLADYIVRIGLNDEAGVMGGFFLANEALKR</sequence>
<keyword evidence="3" id="KW-0479">Metal-binding</keyword>
<evidence type="ECO:0000256" key="5">
    <source>
        <dbReference type="ARBA" id="ARBA00022842"/>
    </source>
</evidence>
<evidence type="ECO:0000256" key="2">
    <source>
        <dbReference type="ARBA" id="ARBA00006479"/>
    </source>
</evidence>
<reference evidence="9" key="1">
    <citation type="journal article" date="2019" name="Int. J. Syst. Evol. Microbiol.">
        <title>The Global Catalogue of Microorganisms (GCM) 10K type strain sequencing project: providing services to taxonomists for standard genome sequencing and annotation.</title>
        <authorList>
            <consortium name="The Broad Institute Genomics Platform"/>
            <consortium name="The Broad Institute Genome Sequencing Center for Infectious Disease"/>
            <person name="Wu L."/>
            <person name="Ma J."/>
        </authorList>
    </citation>
    <scope>NUCLEOTIDE SEQUENCE [LARGE SCALE GENOMIC DNA]</scope>
    <source>
        <strain evidence="9">CCM 8911</strain>
    </source>
</reference>
<keyword evidence="9" id="KW-1185">Reference proteome</keyword>
<evidence type="ECO:0000256" key="6">
    <source>
        <dbReference type="ARBA" id="ARBA00038887"/>
    </source>
</evidence>
<accession>A0ABW4B722</accession>
<dbReference type="CDD" id="cd24067">
    <property type="entry name" value="ASKHA_NBD_ROK_BsFRK-like"/>
    <property type="match status" value="1"/>
</dbReference>
<keyword evidence="5" id="KW-0460">Magnesium</keyword>
<dbReference type="SUPFAM" id="SSF53067">
    <property type="entry name" value="Actin-like ATPase domain"/>
    <property type="match status" value="1"/>
</dbReference>
<comment type="caution">
    <text evidence="8">The sequence shown here is derived from an EMBL/GenBank/DDBJ whole genome shotgun (WGS) entry which is preliminary data.</text>
</comment>
<dbReference type="EMBL" id="JBHTMO010000006">
    <property type="protein sequence ID" value="MFD1392501.1"/>
    <property type="molecule type" value="Genomic_DNA"/>
</dbReference>
<evidence type="ECO:0000256" key="3">
    <source>
        <dbReference type="ARBA" id="ARBA00022723"/>
    </source>
</evidence>
<comment type="similarity">
    <text evidence="2">Belongs to the ROK (NagC/XylR) family.</text>
</comment>
<dbReference type="InterPro" id="IPR000600">
    <property type="entry name" value="ROK"/>
</dbReference>
<evidence type="ECO:0000313" key="8">
    <source>
        <dbReference type="EMBL" id="MFD1392501.1"/>
    </source>
</evidence>
<evidence type="ECO:0000256" key="1">
    <source>
        <dbReference type="ARBA" id="ARBA00001946"/>
    </source>
</evidence>
<dbReference type="Pfam" id="PF00480">
    <property type="entry name" value="ROK"/>
    <property type="match status" value="1"/>
</dbReference>
<dbReference type="InterPro" id="IPR051804">
    <property type="entry name" value="Carb_Metab_Reg_Kinase/Isom"/>
</dbReference>
<dbReference type="InterPro" id="IPR043129">
    <property type="entry name" value="ATPase_NBD"/>
</dbReference>
<evidence type="ECO:0000256" key="7">
    <source>
        <dbReference type="ARBA" id="ARBA00048451"/>
    </source>
</evidence>